<organism evidence="2 3">
    <name type="scientific">Lentithecium fluviatile CBS 122367</name>
    <dbReference type="NCBI Taxonomy" id="1168545"/>
    <lineage>
        <taxon>Eukaryota</taxon>
        <taxon>Fungi</taxon>
        <taxon>Dikarya</taxon>
        <taxon>Ascomycota</taxon>
        <taxon>Pezizomycotina</taxon>
        <taxon>Dothideomycetes</taxon>
        <taxon>Pleosporomycetidae</taxon>
        <taxon>Pleosporales</taxon>
        <taxon>Massarineae</taxon>
        <taxon>Lentitheciaceae</taxon>
        <taxon>Lentithecium</taxon>
    </lineage>
</organism>
<protein>
    <submittedName>
        <fullName evidence="2">Uncharacterized protein</fullName>
    </submittedName>
</protein>
<keyword evidence="3" id="KW-1185">Reference proteome</keyword>
<gene>
    <name evidence="2" type="ORF">K458DRAFT_414078</name>
</gene>
<keyword evidence="1" id="KW-1133">Transmembrane helix</keyword>
<proteinExistence type="predicted"/>
<keyword evidence="1" id="KW-0472">Membrane</keyword>
<evidence type="ECO:0000256" key="1">
    <source>
        <dbReference type="SAM" id="Phobius"/>
    </source>
</evidence>
<feature type="transmembrane region" description="Helical" evidence="1">
    <location>
        <begin position="201"/>
        <end position="219"/>
    </location>
</feature>
<dbReference type="OrthoDB" id="3756355at2759"/>
<dbReference type="Proteomes" id="UP000799291">
    <property type="component" value="Unassembled WGS sequence"/>
</dbReference>
<dbReference type="AlphaFoldDB" id="A0A6G1JDU4"/>
<reference evidence="2" key="1">
    <citation type="journal article" date="2020" name="Stud. Mycol.">
        <title>101 Dothideomycetes genomes: a test case for predicting lifestyles and emergence of pathogens.</title>
        <authorList>
            <person name="Haridas S."/>
            <person name="Albert R."/>
            <person name="Binder M."/>
            <person name="Bloem J."/>
            <person name="Labutti K."/>
            <person name="Salamov A."/>
            <person name="Andreopoulos B."/>
            <person name="Baker S."/>
            <person name="Barry K."/>
            <person name="Bills G."/>
            <person name="Bluhm B."/>
            <person name="Cannon C."/>
            <person name="Castanera R."/>
            <person name="Culley D."/>
            <person name="Daum C."/>
            <person name="Ezra D."/>
            <person name="Gonzalez J."/>
            <person name="Henrissat B."/>
            <person name="Kuo A."/>
            <person name="Liang C."/>
            <person name="Lipzen A."/>
            <person name="Lutzoni F."/>
            <person name="Magnuson J."/>
            <person name="Mondo S."/>
            <person name="Nolan M."/>
            <person name="Ohm R."/>
            <person name="Pangilinan J."/>
            <person name="Park H.-J."/>
            <person name="Ramirez L."/>
            <person name="Alfaro M."/>
            <person name="Sun H."/>
            <person name="Tritt A."/>
            <person name="Yoshinaga Y."/>
            <person name="Zwiers L.-H."/>
            <person name="Turgeon B."/>
            <person name="Goodwin S."/>
            <person name="Spatafora J."/>
            <person name="Crous P."/>
            <person name="Grigoriev I."/>
        </authorList>
    </citation>
    <scope>NUCLEOTIDE SEQUENCE</scope>
    <source>
        <strain evidence="2">CBS 122367</strain>
    </source>
</reference>
<name>A0A6G1JDU4_9PLEO</name>
<keyword evidence="1" id="KW-0812">Transmembrane</keyword>
<feature type="transmembrane region" description="Helical" evidence="1">
    <location>
        <begin position="47"/>
        <end position="67"/>
    </location>
</feature>
<dbReference type="EMBL" id="MU005573">
    <property type="protein sequence ID" value="KAF2688299.1"/>
    <property type="molecule type" value="Genomic_DNA"/>
</dbReference>
<feature type="transmembrane region" description="Helical" evidence="1">
    <location>
        <begin position="158"/>
        <end position="181"/>
    </location>
</feature>
<evidence type="ECO:0000313" key="2">
    <source>
        <dbReference type="EMBL" id="KAF2688299.1"/>
    </source>
</evidence>
<sequence>MANDIEDQTTPLNHSSAAMTDLNKDPDWRALGRKIPRKRSGRSIRNYSIVTFIGIVVNTAIYVGFTAKNMKGYIFLAGSSLAKVNFLYVTLATLLVPWGCKLSLTELAAKIAEMFISEQAYSAENAFFLVAVYLRMNLDLKQYKAVLRSSERGVRTVAFIRLVGDYMVQLSVPFFSLALVYKVKEDSCWMGYEWEWLLLGLLWPSLWTVGILITLMKFWSSQGFVSSGEISMTQGITRAAVYLKVIIQEGGGDWSKGDWTKVTGKWKLGCRLSERSGEEEPELYVGLVREEQCVSLRELFSAIEEDDQSVGGGKSLK</sequence>
<evidence type="ECO:0000313" key="3">
    <source>
        <dbReference type="Proteomes" id="UP000799291"/>
    </source>
</evidence>
<accession>A0A6G1JDU4</accession>